<evidence type="ECO:0000259" key="2">
    <source>
        <dbReference type="SMART" id="SM01321"/>
    </source>
</evidence>
<gene>
    <name evidence="3" type="ordered locus">Desac_2434</name>
</gene>
<dbReference type="InterPro" id="IPR052715">
    <property type="entry name" value="RAYT_transposase"/>
</dbReference>
<dbReference type="EMBL" id="CP002629">
    <property type="protein sequence ID" value="AEB10255.1"/>
    <property type="molecule type" value="Genomic_DNA"/>
</dbReference>
<accession>F2NDH9</accession>
<proteinExistence type="predicted"/>
<dbReference type="STRING" id="880072.Desac_2434"/>
<organism evidence="3 4">
    <name type="scientific">Desulfobacca acetoxidans (strain ATCC 700848 / DSM 11109 / ASRB2)</name>
    <dbReference type="NCBI Taxonomy" id="880072"/>
    <lineage>
        <taxon>Bacteria</taxon>
        <taxon>Pseudomonadati</taxon>
        <taxon>Thermodesulfobacteriota</taxon>
        <taxon>Desulfobaccia</taxon>
        <taxon>Desulfobaccales</taxon>
        <taxon>Desulfobaccaceae</taxon>
        <taxon>Desulfobacca</taxon>
    </lineage>
</organism>
<dbReference type="Gene3D" id="3.30.70.1290">
    <property type="entry name" value="Transposase IS200-like"/>
    <property type="match status" value="1"/>
</dbReference>
<dbReference type="GO" id="GO:0004803">
    <property type="term" value="F:transposase activity"/>
    <property type="evidence" value="ECO:0007669"/>
    <property type="project" value="InterPro"/>
</dbReference>
<reference evidence="3 4" key="1">
    <citation type="journal article" date="2011" name="Stand. Genomic Sci.">
        <title>Complete genome sequence of the acetate-degrading sulfate reducer Desulfobacca acetoxidans type strain (ASRB2).</title>
        <authorList>
            <person name="Goker M."/>
            <person name="Teshima H."/>
            <person name="Lapidus A."/>
            <person name="Nolan M."/>
            <person name="Lucas S."/>
            <person name="Hammon N."/>
            <person name="Deshpande S."/>
            <person name="Cheng J.F."/>
            <person name="Tapia R."/>
            <person name="Han C."/>
            <person name="Goodwin L."/>
            <person name="Pitluck S."/>
            <person name="Huntemann M."/>
            <person name="Liolios K."/>
            <person name="Ivanova N."/>
            <person name="Pagani I."/>
            <person name="Mavromatis K."/>
            <person name="Ovchinikova G."/>
            <person name="Pati A."/>
            <person name="Chen A."/>
            <person name="Palaniappan K."/>
            <person name="Land M."/>
            <person name="Hauser L."/>
            <person name="Brambilla E.M."/>
            <person name="Rohde M."/>
            <person name="Spring S."/>
            <person name="Detter J.C."/>
            <person name="Woyke T."/>
            <person name="Bristow J."/>
            <person name="Eisen J.A."/>
            <person name="Markowitz V."/>
            <person name="Hugenholtz P."/>
            <person name="Kyrpides N.C."/>
            <person name="Klenk H.P."/>
        </authorList>
    </citation>
    <scope>NUCLEOTIDE SEQUENCE [LARGE SCALE GENOMIC DNA]</scope>
    <source>
        <strain evidence="4">ATCC 700848 / DSM 11109 / ASRB2</strain>
    </source>
</reference>
<name>F2NDH9_DESAR</name>
<sequence length="246" mass="28528">MKQRRSMRVAGYDYSQPGAYFITICIQHRLCLLGDIIEGVMNLNEAGEMVRHAWEDLPLRFPFMTPDISVVMPNHFHCIFLFTGLGRTEPHIPPDNNRFSTSRRGEPHIPPDVMGEHKVRPYNGDLFCCRGESCIRPDEKVRPDGGWPGGTANDSVGRIIQTFKSITTLAYISGVKNRGWPPFSKRFWQRNYYDHVVRDEAALNRIREYVVSNPLRWHLDRENPQPQGQDDFDIWLNQFPRSSMPL</sequence>
<dbReference type="Proteomes" id="UP000000483">
    <property type="component" value="Chromosome"/>
</dbReference>
<evidence type="ECO:0000313" key="3">
    <source>
        <dbReference type="EMBL" id="AEB10255.1"/>
    </source>
</evidence>
<dbReference type="RefSeq" id="WP_013707364.1">
    <property type="nucleotide sequence ID" value="NC_015388.1"/>
</dbReference>
<dbReference type="GO" id="GO:0043565">
    <property type="term" value="F:sequence-specific DNA binding"/>
    <property type="evidence" value="ECO:0007669"/>
    <property type="project" value="TreeGrafter"/>
</dbReference>
<dbReference type="SUPFAM" id="SSF143422">
    <property type="entry name" value="Transposase IS200-like"/>
    <property type="match status" value="1"/>
</dbReference>
<evidence type="ECO:0000256" key="1">
    <source>
        <dbReference type="SAM" id="MobiDB-lite"/>
    </source>
</evidence>
<dbReference type="PANTHER" id="PTHR36966">
    <property type="entry name" value="REP-ASSOCIATED TYROSINE TRANSPOSASE"/>
    <property type="match status" value="1"/>
</dbReference>
<dbReference type="eggNOG" id="COG1943">
    <property type="taxonomic scope" value="Bacteria"/>
</dbReference>
<dbReference type="AlphaFoldDB" id="F2NDH9"/>
<dbReference type="InterPro" id="IPR036515">
    <property type="entry name" value="Transposase_17_sf"/>
</dbReference>
<reference evidence="4" key="2">
    <citation type="submission" date="2011-03" db="EMBL/GenBank/DDBJ databases">
        <title>The complete genome of Desulfobacca acetoxidans DSM 11109.</title>
        <authorList>
            <consortium name="US DOE Joint Genome Institute (JGI-PGF)"/>
            <person name="Lucas S."/>
            <person name="Copeland A."/>
            <person name="Lapidus A."/>
            <person name="Bruce D."/>
            <person name="Goodwin L."/>
            <person name="Pitluck S."/>
            <person name="Peters L."/>
            <person name="Kyrpides N."/>
            <person name="Mavromatis K."/>
            <person name="Ivanova N."/>
            <person name="Ovchinnikova G."/>
            <person name="Teshima H."/>
            <person name="Detter J.C."/>
            <person name="Han C."/>
            <person name="Land M."/>
            <person name="Hauser L."/>
            <person name="Markowitz V."/>
            <person name="Cheng J.-F."/>
            <person name="Hugenholtz P."/>
            <person name="Woyke T."/>
            <person name="Wu D."/>
            <person name="Spring S."/>
            <person name="Schueler E."/>
            <person name="Brambilla E."/>
            <person name="Klenk H.-P."/>
            <person name="Eisen J.A."/>
        </authorList>
    </citation>
    <scope>NUCLEOTIDE SEQUENCE [LARGE SCALE GENOMIC DNA]</scope>
    <source>
        <strain evidence="4">ATCC 700848 / DSM 11109 / ASRB2</strain>
    </source>
</reference>
<dbReference type="InterPro" id="IPR002686">
    <property type="entry name" value="Transposase_17"/>
</dbReference>
<feature type="domain" description="Transposase IS200-like" evidence="2">
    <location>
        <begin position="15"/>
        <end position="213"/>
    </location>
</feature>
<keyword evidence="4" id="KW-1185">Reference proteome</keyword>
<protein>
    <recommendedName>
        <fullName evidence="2">Transposase IS200-like domain-containing protein</fullName>
    </recommendedName>
</protein>
<feature type="region of interest" description="Disordered" evidence="1">
    <location>
        <begin position="96"/>
        <end position="115"/>
    </location>
</feature>
<evidence type="ECO:0000313" key="4">
    <source>
        <dbReference type="Proteomes" id="UP000000483"/>
    </source>
</evidence>
<dbReference type="GO" id="GO:0006313">
    <property type="term" value="P:DNA transposition"/>
    <property type="evidence" value="ECO:0007669"/>
    <property type="project" value="InterPro"/>
</dbReference>
<dbReference type="PANTHER" id="PTHR36966:SF1">
    <property type="entry name" value="REP-ASSOCIATED TYROSINE TRANSPOSASE"/>
    <property type="match status" value="1"/>
</dbReference>
<dbReference type="HOGENOM" id="CLU_101329_0_0_7"/>
<dbReference type="KEGG" id="dao:Desac_2434"/>
<feature type="compositionally biased region" description="Basic and acidic residues" evidence="1">
    <location>
        <begin position="103"/>
        <end position="115"/>
    </location>
</feature>
<dbReference type="SMART" id="SM01321">
    <property type="entry name" value="Y1_Tnp"/>
    <property type="match status" value="1"/>
</dbReference>